<dbReference type="CDD" id="cd00093">
    <property type="entry name" value="HTH_XRE"/>
    <property type="match status" value="1"/>
</dbReference>
<feature type="domain" description="HTH cro/C1-type" evidence="1">
    <location>
        <begin position="30"/>
        <end position="81"/>
    </location>
</feature>
<dbReference type="RefSeq" id="WP_398656385.1">
    <property type="nucleotide sequence ID" value="NZ_JBITDC010000004.1"/>
</dbReference>
<dbReference type="Gene3D" id="3.30.450.180">
    <property type="match status" value="1"/>
</dbReference>
<dbReference type="Pfam" id="PF17765">
    <property type="entry name" value="MLTR_LBD"/>
    <property type="match status" value="1"/>
</dbReference>
<dbReference type="Gene3D" id="1.10.260.40">
    <property type="entry name" value="lambda repressor-like DNA-binding domains"/>
    <property type="match status" value="1"/>
</dbReference>
<dbReference type="SMART" id="SM00530">
    <property type="entry name" value="HTH_XRE"/>
    <property type="match status" value="1"/>
</dbReference>
<dbReference type="InterPro" id="IPR001387">
    <property type="entry name" value="Cro/C1-type_HTH"/>
</dbReference>
<accession>A0ABW7XZS7</accession>
<gene>
    <name evidence="2" type="ORF">ACIA8P_13160</name>
</gene>
<dbReference type="SUPFAM" id="SSF47413">
    <property type="entry name" value="lambda repressor-like DNA-binding domains"/>
    <property type="match status" value="1"/>
</dbReference>
<dbReference type="PANTHER" id="PTHR35010">
    <property type="entry name" value="BLL4672 PROTEIN-RELATED"/>
    <property type="match status" value="1"/>
</dbReference>
<reference evidence="2 3" key="1">
    <citation type="submission" date="2024-10" db="EMBL/GenBank/DDBJ databases">
        <title>The Natural Products Discovery Center: Release of the First 8490 Sequenced Strains for Exploring Actinobacteria Biosynthetic Diversity.</title>
        <authorList>
            <person name="Kalkreuter E."/>
            <person name="Kautsar S.A."/>
            <person name="Yang D."/>
            <person name="Bader C.D."/>
            <person name="Teijaro C.N."/>
            <person name="Fluegel L."/>
            <person name="Davis C.M."/>
            <person name="Simpson J.R."/>
            <person name="Lauterbach L."/>
            <person name="Steele A.D."/>
            <person name="Gui C."/>
            <person name="Meng S."/>
            <person name="Li G."/>
            <person name="Viehrig K."/>
            <person name="Ye F."/>
            <person name="Su P."/>
            <person name="Kiefer A.F."/>
            <person name="Nichols A."/>
            <person name="Cepeda A.J."/>
            <person name="Yan W."/>
            <person name="Fan B."/>
            <person name="Jiang Y."/>
            <person name="Adhikari A."/>
            <person name="Zheng C.-J."/>
            <person name="Schuster L."/>
            <person name="Cowan T.M."/>
            <person name="Smanski M.J."/>
            <person name="Chevrette M.G."/>
            <person name="De Carvalho L.P.S."/>
            <person name="Shen B."/>
        </authorList>
    </citation>
    <scope>NUCLEOTIDE SEQUENCE [LARGE SCALE GENOMIC DNA]</scope>
    <source>
        <strain evidence="2 3">NPDC051599</strain>
    </source>
</reference>
<proteinExistence type="predicted"/>
<sequence>MDRLELAEFLRVRREALQPEDVGLPRGPRRRARGLRREEVAELCGMSTDYYARLERGKSPQPSEQMATAISRGLRLSLAERDHLFLLVGHGTPRRVHRSDHISPGLMRIIDRLQDTPAQIMGSLAETLVQTPPAVALFGEQTHYTGLARSNVYRWFTDPSSRLIYPPADHVANGRVFTAQLRRIATQQGPDGQAAALARRLLDESEEFAAIWNDHPVGLTFTDEKRLVHPEVGELTVHCQILLDPDQEHSLLTFTATPGTESYDKLQLLAVIGNQRLSSGLPGRSWTS</sequence>
<dbReference type="PROSITE" id="PS50943">
    <property type="entry name" value="HTH_CROC1"/>
    <property type="match status" value="1"/>
</dbReference>
<name>A0ABW7XZS7_STRCE</name>
<comment type="caution">
    <text evidence="2">The sequence shown here is derived from an EMBL/GenBank/DDBJ whole genome shotgun (WGS) entry which is preliminary data.</text>
</comment>
<dbReference type="PANTHER" id="PTHR35010:SF2">
    <property type="entry name" value="BLL4672 PROTEIN"/>
    <property type="match status" value="1"/>
</dbReference>
<evidence type="ECO:0000313" key="2">
    <source>
        <dbReference type="EMBL" id="MFI5675606.1"/>
    </source>
</evidence>
<dbReference type="InterPro" id="IPR041413">
    <property type="entry name" value="MLTR_LBD"/>
</dbReference>
<evidence type="ECO:0000313" key="3">
    <source>
        <dbReference type="Proteomes" id="UP001612415"/>
    </source>
</evidence>
<protein>
    <submittedName>
        <fullName evidence="2">Helix-turn-helix transcriptional regulator</fullName>
    </submittedName>
</protein>
<dbReference type="EMBL" id="JBITDC010000004">
    <property type="protein sequence ID" value="MFI5675606.1"/>
    <property type="molecule type" value="Genomic_DNA"/>
</dbReference>
<evidence type="ECO:0000259" key="1">
    <source>
        <dbReference type="PROSITE" id="PS50943"/>
    </source>
</evidence>
<dbReference type="Proteomes" id="UP001612415">
    <property type="component" value="Unassembled WGS sequence"/>
</dbReference>
<keyword evidence="3" id="KW-1185">Reference proteome</keyword>
<dbReference type="Pfam" id="PF13560">
    <property type="entry name" value="HTH_31"/>
    <property type="match status" value="1"/>
</dbReference>
<organism evidence="2 3">
    <name type="scientific">Streptomyces cellulosae</name>
    <dbReference type="NCBI Taxonomy" id="1968"/>
    <lineage>
        <taxon>Bacteria</taxon>
        <taxon>Bacillati</taxon>
        <taxon>Actinomycetota</taxon>
        <taxon>Actinomycetes</taxon>
        <taxon>Kitasatosporales</taxon>
        <taxon>Streptomycetaceae</taxon>
        <taxon>Streptomyces</taxon>
    </lineage>
</organism>
<dbReference type="InterPro" id="IPR010982">
    <property type="entry name" value="Lambda_DNA-bd_dom_sf"/>
</dbReference>